<feature type="transmembrane region" description="Helical" evidence="6">
    <location>
        <begin position="177"/>
        <end position="196"/>
    </location>
</feature>
<feature type="transmembrane region" description="Helical" evidence="6">
    <location>
        <begin position="282"/>
        <end position="300"/>
    </location>
</feature>
<dbReference type="PANTHER" id="PTHR23508">
    <property type="entry name" value="CARBOXYLIC ACID TRANSPORTER PROTEIN HOMOLOG"/>
    <property type="match status" value="1"/>
</dbReference>
<evidence type="ECO:0000256" key="3">
    <source>
        <dbReference type="ARBA" id="ARBA00022989"/>
    </source>
</evidence>
<dbReference type="Gene3D" id="1.20.1250.20">
    <property type="entry name" value="MFS general substrate transporter like domains"/>
    <property type="match status" value="2"/>
</dbReference>
<organism evidence="8 9">
    <name type="scientific">Actinopolyspora erythraea</name>
    <dbReference type="NCBI Taxonomy" id="414996"/>
    <lineage>
        <taxon>Bacteria</taxon>
        <taxon>Bacillati</taxon>
        <taxon>Actinomycetota</taxon>
        <taxon>Actinomycetes</taxon>
        <taxon>Actinopolysporales</taxon>
        <taxon>Actinopolysporaceae</taxon>
        <taxon>Actinopolyspora</taxon>
    </lineage>
</organism>
<feature type="region of interest" description="Disordered" evidence="5">
    <location>
        <begin position="428"/>
        <end position="451"/>
    </location>
</feature>
<feature type="transmembrane region" description="Helical" evidence="6">
    <location>
        <begin position="307"/>
        <end position="328"/>
    </location>
</feature>
<dbReference type="CDD" id="cd17316">
    <property type="entry name" value="MFS_SV2_like"/>
    <property type="match status" value="1"/>
</dbReference>
<feature type="transmembrane region" description="Helical" evidence="6">
    <location>
        <begin position="334"/>
        <end position="355"/>
    </location>
</feature>
<proteinExistence type="predicted"/>
<dbReference type="InterPro" id="IPR011701">
    <property type="entry name" value="MFS"/>
</dbReference>
<keyword evidence="4 6" id="KW-0472">Membrane</keyword>
<dbReference type="InterPro" id="IPR020846">
    <property type="entry name" value="MFS_dom"/>
</dbReference>
<comment type="subcellular location">
    <subcellularLocation>
        <location evidence="1">Cell membrane</location>
        <topology evidence="1">Multi-pass membrane protein</topology>
    </subcellularLocation>
</comment>
<dbReference type="AlphaFoldDB" id="A0A223RYY9"/>
<evidence type="ECO:0000256" key="1">
    <source>
        <dbReference type="ARBA" id="ARBA00004651"/>
    </source>
</evidence>
<feature type="transmembrane region" description="Helical" evidence="6">
    <location>
        <begin position="398"/>
        <end position="417"/>
    </location>
</feature>
<dbReference type="KEGG" id="aey:CDG81_11925"/>
<sequence length="451" mass="48419">MTSAGSGVVDPSEDATRRQFWKWSFVAAMAGYIDAGSIVAGSVGLGLWVRTFGLSDSTVGLLGAFSSNAISAGVGALIGGYVCDKYGRKKIYAYDLLLYMFGTLWIIFAVNTPMLFVGYVIVGLTVGADIPASWSLITEFSPADSRGKFGALAQVLWSLGPVVTLLLGLALQPLGMLGIRLLFAHLFLVALVTWWMRHGIGESALWKREVATGAGASGSSRGVRWTDGVRPLLSRRALPTMLFLIGMYGIWNLFAGTNGFYYPYLLQVFGSQSEAASVGLQSLYFLLVALFTGLVFMPLNDRINRRLLFALSSLIQMIGVLFLALLPLNFTTALGYILAIGIGGGFGAQHFFQLWSGELFPTRLRSTAQGLMFAVVRIALGIWSFFVPLVTATGFRNLAFILAGFLFVSGVIGTVFGPRTEGRTLEEIETSGGWQRPPSGELAAGAAATDQ</sequence>
<dbReference type="PROSITE" id="PS50850">
    <property type="entry name" value="MFS"/>
    <property type="match status" value="1"/>
</dbReference>
<feature type="transmembrane region" description="Helical" evidence="6">
    <location>
        <begin position="91"/>
        <end position="110"/>
    </location>
</feature>
<dbReference type="InterPro" id="IPR036259">
    <property type="entry name" value="MFS_trans_sf"/>
</dbReference>
<feature type="transmembrane region" description="Helical" evidence="6">
    <location>
        <begin position="240"/>
        <end position="262"/>
    </location>
</feature>
<dbReference type="GO" id="GO:0005886">
    <property type="term" value="C:plasma membrane"/>
    <property type="evidence" value="ECO:0007669"/>
    <property type="project" value="UniProtKB-SubCell"/>
</dbReference>
<feature type="transmembrane region" description="Helical" evidence="6">
    <location>
        <begin position="116"/>
        <end position="137"/>
    </location>
</feature>
<gene>
    <name evidence="8" type="ORF">CDG81_11925</name>
</gene>
<evidence type="ECO:0000256" key="5">
    <source>
        <dbReference type="SAM" id="MobiDB-lite"/>
    </source>
</evidence>
<dbReference type="PROSITE" id="PS00217">
    <property type="entry name" value="SUGAR_TRANSPORT_2"/>
    <property type="match status" value="1"/>
</dbReference>
<evidence type="ECO:0000256" key="4">
    <source>
        <dbReference type="ARBA" id="ARBA00023136"/>
    </source>
</evidence>
<accession>A0A223RYY9</accession>
<name>A0A223RYY9_9ACTN</name>
<dbReference type="RefSeq" id="WP_052428203.1">
    <property type="nucleotide sequence ID" value="NZ_CP022752.1"/>
</dbReference>
<dbReference type="InterPro" id="IPR005829">
    <property type="entry name" value="Sugar_transporter_CS"/>
</dbReference>
<feature type="transmembrane region" description="Helical" evidence="6">
    <location>
        <begin position="149"/>
        <end position="171"/>
    </location>
</feature>
<feature type="domain" description="Major facilitator superfamily (MFS) profile" evidence="7">
    <location>
        <begin position="20"/>
        <end position="421"/>
    </location>
</feature>
<feature type="transmembrane region" description="Helical" evidence="6">
    <location>
        <begin position="25"/>
        <end position="49"/>
    </location>
</feature>
<evidence type="ECO:0000256" key="2">
    <source>
        <dbReference type="ARBA" id="ARBA00022692"/>
    </source>
</evidence>
<keyword evidence="2 6" id="KW-0812">Transmembrane</keyword>
<dbReference type="Proteomes" id="UP000215043">
    <property type="component" value="Chromosome"/>
</dbReference>
<evidence type="ECO:0000313" key="9">
    <source>
        <dbReference type="Proteomes" id="UP000215043"/>
    </source>
</evidence>
<feature type="transmembrane region" description="Helical" evidence="6">
    <location>
        <begin position="367"/>
        <end position="386"/>
    </location>
</feature>
<dbReference type="PANTHER" id="PTHR23508:SF10">
    <property type="entry name" value="CARBOXYLIC ACID TRANSPORTER PROTEIN HOMOLOG"/>
    <property type="match status" value="1"/>
</dbReference>
<protein>
    <submittedName>
        <fullName evidence="8">MFS transporter</fullName>
    </submittedName>
</protein>
<dbReference type="EMBL" id="CP022752">
    <property type="protein sequence ID" value="ASU81064.1"/>
    <property type="molecule type" value="Genomic_DNA"/>
</dbReference>
<dbReference type="SUPFAM" id="SSF103473">
    <property type="entry name" value="MFS general substrate transporter"/>
    <property type="match status" value="1"/>
</dbReference>
<dbReference type="GO" id="GO:0046943">
    <property type="term" value="F:carboxylic acid transmembrane transporter activity"/>
    <property type="evidence" value="ECO:0007669"/>
    <property type="project" value="TreeGrafter"/>
</dbReference>
<feature type="transmembrane region" description="Helical" evidence="6">
    <location>
        <begin position="61"/>
        <end position="82"/>
    </location>
</feature>
<evidence type="ECO:0000259" key="7">
    <source>
        <dbReference type="PROSITE" id="PS50850"/>
    </source>
</evidence>
<dbReference type="Pfam" id="PF07690">
    <property type="entry name" value="MFS_1"/>
    <property type="match status" value="1"/>
</dbReference>
<evidence type="ECO:0000256" key="6">
    <source>
        <dbReference type="SAM" id="Phobius"/>
    </source>
</evidence>
<keyword evidence="3 6" id="KW-1133">Transmembrane helix</keyword>
<reference evidence="8 9" key="1">
    <citation type="submission" date="2017-08" db="EMBL/GenBank/DDBJ databases">
        <title>The complete genome sequence of moderately halophilic actinomycete Actinopolyspora erythraea YIM 90600, the producer of novel erythromycin, novel actinopolysporins A-C and tubercidin.</title>
        <authorList>
            <person name="Yin M."/>
            <person name="Tang S."/>
        </authorList>
    </citation>
    <scope>NUCLEOTIDE SEQUENCE [LARGE SCALE GENOMIC DNA]</scope>
    <source>
        <strain evidence="8 9">YIM 90600</strain>
    </source>
</reference>
<evidence type="ECO:0000313" key="8">
    <source>
        <dbReference type="EMBL" id="ASU81064.1"/>
    </source>
</evidence>
<dbReference type="OrthoDB" id="3252866at2"/>